<comment type="catalytic activity">
    <reaction evidence="10">
        <text>holo-[cytochrome c] = apo-[cytochrome c] + heme b</text>
        <dbReference type="Rhea" id="RHEA:22648"/>
        <dbReference type="Rhea" id="RHEA-COMP:10725"/>
        <dbReference type="Rhea" id="RHEA-COMP:10726"/>
        <dbReference type="ChEBI" id="CHEBI:29950"/>
        <dbReference type="ChEBI" id="CHEBI:60344"/>
        <dbReference type="ChEBI" id="CHEBI:83739"/>
        <dbReference type="EC" id="4.4.1.17"/>
    </reaction>
</comment>
<evidence type="ECO:0000256" key="9">
    <source>
        <dbReference type="ARBA" id="ARBA00023239"/>
    </source>
</evidence>
<comment type="subcellular location">
    <subcellularLocation>
        <location evidence="1 10">Mitochondrion inner membrane</location>
    </subcellularLocation>
</comment>
<feature type="compositionally biased region" description="Low complexity" evidence="11">
    <location>
        <begin position="307"/>
        <end position="335"/>
    </location>
</feature>
<name>A0A6S9GRE1_HETAK</name>
<dbReference type="GO" id="GO:0046872">
    <property type="term" value="F:metal ion binding"/>
    <property type="evidence" value="ECO:0007669"/>
    <property type="project" value="UniProtKB-KW"/>
</dbReference>
<keyword evidence="5 10" id="KW-0999">Mitochondrion inner membrane</keyword>
<evidence type="ECO:0000256" key="4">
    <source>
        <dbReference type="ARBA" id="ARBA00022723"/>
    </source>
</evidence>
<evidence type="ECO:0000256" key="11">
    <source>
        <dbReference type="SAM" id="MobiDB-lite"/>
    </source>
</evidence>
<evidence type="ECO:0000256" key="2">
    <source>
        <dbReference type="ARBA" id="ARBA00007255"/>
    </source>
</evidence>
<dbReference type="PANTHER" id="PTHR12743:SF0">
    <property type="entry name" value="HOLOCYTOCHROME C-TYPE SYNTHASE"/>
    <property type="match status" value="1"/>
</dbReference>
<feature type="compositionally biased region" description="Basic and acidic residues" evidence="11">
    <location>
        <begin position="294"/>
        <end position="304"/>
    </location>
</feature>
<proteinExistence type="inferred from homology"/>
<keyword evidence="4 10" id="KW-0479">Metal-binding</keyword>
<evidence type="ECO:0000256" key="1">
    <source>
        <dbReference type="ARBA" id="ARBA00004273"/>
    </source>
</evidence>
<gene>
    <name evidence="12" type="ORF">HAKA00212_LOCUS23612</name>
</gene>
<dbReference type="EMBL" id="HBIU01053521">
    <property type="protein sequence ID" value="CAE0646681.1"/>
    <property type="molecule type" value="Transcribed_RNA"/>
</dbReference>
<evidence type="ECO:0000256" key="5">
    <source>
        <dbReference type="ARBA" id="ARBA00022792"/>
    </source>
</evidence>
<keyword evidence="3 10" id="KW-0349">Heme</keyword>
<keyword evidence="7 10" id="KW-0496">Mitochondrion</keyword>
<dbReference type="InterPro" id="IPR000511">
    <property type="entry name" value="Holocyt_c/c1_synthase"/>
</dbReference>
<dbReference type="PROSITE" id="PS00822">
    <property type="entry name" value="CYTO_HEME_LYASE_2"/>
    <property type="match status" value="1"/>
</dbReference>
<keyword evidence="6 10" id="KW-0408">Iron</keyword>
<keyword evidence="8 10" id="KW-0472">Membrane</keyword>
<dbReference type="PROSITE" id="PS00821">
    <property type="entry name" value="CYTO_HEME_LYASE_1"/>
    <property type="match status" value="1"/>
</dbReference>
<keyword evidence="9 10" id="KW-0456">Lyase</keyword>
<evidence type="ECO:0000256" key="6">
    <source>
        <dbReference type="ARBA" id="ARBA00023004"/>
    </source>
</evidence>
<dbReference type="GO" id="GO:0005743">
    <property type="term" value="C:mitochondrial inner membrane"/>
    <property type="evidence" value="ECO:0007669"/>
    <property type="project" value="UniProtKB-SubCell"/>
</dbReference>
<reference evidence="12" key="1">
    <citation type="submission" date="2021-01" db="EMBL/GenBank/DDBJ databases">
        <authorList>
            <person name="Corre E."/>
            <person name="Pelletier E."/>
            <person name="Niang G."/>
            <person name="Scheremetjew M."/>
            <person name="Finn R."/>
            <person name="Kale V."/>
            <person name="Holt S."/>
            <person name="Cochrane G."/>
            <person name="Meng A."/>
            <person name="Brown T."/>
            <person name="Cohen L."/>
        </authorList>
    </citation>
    <scope>NUCLEOTIDE SEQUENCE</scope>
    <source>
        <strain evidence="12">CCMP3107</strain>
    </source>
</reference>
<sequence>MERIRNMLGYYSTELKEESKISASEEPPSECPINNAKDFNPQHPNGLPLPKMLQGGCPRDEQGAANADVDPGNREVRHSQARAPGQTKPLSTRRLVSSIPKGDETPHHQKETNRKWVYPSEQMYYNAMKRKGWDPREEDMPAVVAIHNFVNEEGWRRVCKWEAMHSNHEPRLIRFQGDATKLSPRARLNGLLGYSLPFDRHDWVVGRPGPQGAEQEVRYVLDYYSGAPVEGKPVSMHMDVRPALDSLTALLDRFKVAFNDEIYPVFDLFPGQKDGGFFPGQKAGTFSEQLMKKGETTRQEEKKVVAQQSTPLQKQQQPDAAAAASQKPSAAAATS</sequence>
<accession>A0A6S9GRE1</accession>
<dbReference type="EC" id="4.4.1.17" evidence="10"/>
<evidence type="ECO:0000256" key="7">
    <source>
        <dbReference type="ARBA" id="ARBA00023128"/>
    </source>
</evidence>
<evidence type="ECO:0000256" key="10">
    <source>
        <dbReference type="RuleBase" id="RU363130"/>
    </source>
</evidence>
<feature type="region of interest" description="Disordered" evidence="11">
    <location>
        <begin position="294"/>
        <end position="335"/>
    </location>
</feature>
<dbReference type="PANTHER" id="PTHR12743">
    <property type="entry name" value="CYTOCHROME C1 HEME LYASE"/>
    <property type="match status" value="1"/>
</dbReference>
<evidence type="ECO:0000256" key="8">
    <source>
        <dbReference type="ARBA" id="ARBA00023136"/>
    </source>
</evidence>
<dbReference type="AlphaFoldDB" id="A0A6S9GRE1"/>
<organism evidence="12">
    <name type="scientific">Heterosigma akashiwo</name>
    <name type="common">Chromophytic alga</name>
    <name type="synonym">Heterosigma carterae</name>
    <dbReference type="NCBI Taxonomy" id="2829"/>
    <lineage>
        <taxon>Eukaryota</taxon>
        <taxon>Sar</taxon>
        <taxon>Stramenopiles</taxon>
        <taxon>Ochrophyta</taxon>
        <taxon>Raphidophyceae</taxon>
        <taxon>Chattonellales</taxon>
        <taxon>Chattonellaceae</taxon>
        <taxon>Heterosigma</taxon>
    </lineage>
</organism>
<comment type="function">
    <text evidence="10">Lyase that catalyzes the covalent linking of the heme group to the cytochrome C apoprotein to produce the mature functional cytochrome.</text>
</comment>
<evidence type="ECO:0000256" key="3">
    <source>
        <dbReference type="ARBA" id="ARBA00022617"/>
    </source>
</evidence>
<feature type="region of interest" description="Disordered" evidence="11">
    <location>
        <begin position="15"/>
        <end position="92"/>
    </location>
</feature>
<dbReference type="Pfam" id="PF01265">
    <property type="entry name" value="Cyto_heme_lyase"/>
    <property type="match status" value="1"/>
</dbReference>
<evidence type="ECO:0000313" key="12">
    <source>
        <dbReference type="EMBL" id="CAE0646681.1"/>
    </source>
</evidence>
<comment type="similarity">
    <text evidence="2 10">Belongs to the cytochrome c-type heme lyase family.</text>
</comment>
<protein>
    <recommendedName>
        <fullName evidence="10">Holocytochrome c-type synthase</fullName>
        <ecNumber evidence="10">4.4.1.17</ecNumber>
    </recommendedName>
</protein>
<dbReference type="GO" id="GO:0004408">
    <property type="term" value="F:holocytochrome-c synthase activity"/>
    <property type="evidence" value="ECO:0007669"/>
    <property type="project" value="UniProtKB-EC"/>
</dbReference>